<dbReference type="InterPro" id="IPR002123">
    <property type="entry name" value="Plipid/glycerol_acylTrfase"/>
</dbReference>
<keyword evidence="12" id="KW-0012">Acyltransferase</keyword>
<dbReference type="Pfam" id="PF01553">
    <property type="entry name" value="Acyltransferase"/>
    <property type="match status" value="1"/>
</dbReference>
<dbReference type="InterPro" id="IPR045252">
    <property type="entry name" value="LPCAT1-like"/>
</dbReference>
<dbReference type="GO" id="GO:0008374">
    <property type="term" value="F:O-acyltransferase activity"/>
    <property type="evidence" value="ECO:0007669"/>
    <property type="project" value="InterPro"/>
</dbReference>
<evidence type="ECO:0000256" key="6">
    <source>
        <dbReference type="ARBA" id="ARBA00022692"/>
    </source>
</evidence>
<comment type="similarity">
    <text evidence="3">Belongs to the 1-acyl-sn-glycerol-3-phosphate acyltransferase family.</text>
</comment>
<keyword evidence="15" id="KW-1185">Reference proteome</keyword>
<dbReference type="PANTHER" id="PTHR23063">
    <property type="entry name" value="PHOSPHOLIPID ACYLTRANSFERASE"/>
    <property type="match status" value="1"/>
</dbReference>
<comment type="caution">
    <text evidence="14">The sequence shown here is derived from an EMBL/GenBank/DDBJ whole genome shotgun (WGS) entry which is preliminary data.</text>
</comment>
<evidence type="ECO:0000256" key="9">
    <source>
        <dbReference type="ARBA" id="ARBA00023136"/>
    </source>
</evidence>
<dbReference type="Proteomes" id="UP001190700">
    <property type="component" value="Unassembled WGS sequence"/>
</dbReference>
<organism evidence="14 15">
    <name type="scientific">Cymbomonas tetramitiformis</name>
    <dbReference type="NCBI Taxonomy" id="36881"/>
    <lineage>
        <taxon>Eukaryota</taxon>
        <taxon>Viridiplantae</taxon>
        <taxon>Chlorophyta</taxon>
        <taxon>Pyramimonadophyceae</taxon>
        <taxon>Pyramimonadales</taxon>
        <taxon>Pyramimonadaceae</taxon>
        <taxon>Cymbomonas</taxon>
    </lineage>
</organism>
<name>A0AAE0BTV1_9CHLO</name>
<comment type="subcellular location">
    <subcellularLocation>
        <location evidence="1">Membrane</location>
    </subcellularLocation>
</comment>
<evidence type="ECO:0000256" key="8">
    <source>
        <dbReference type="ARBA" id="ARBA00023098"/>
    </source>
</evidence>
<evidence type="ECO:0000313" key="15">
    <source>
        <dbReference type="Proteomes" id="UP001190700"/>
    </source>
</evidence>
<keyword evidence="10" id="KW-0594">Phospholipid biosynthesis</keyword>
<evidence type="ECO:0000256" key="4">
    <source>
        <dbReference type="ARBA" id="ARBA00022516"/>
    </source>
</evidence>
<gene>
    <name evidence="14" type="ORF">CYMTET_47592</name>
</gene>
<evidence type="ECO:0000256" key="11">
    <source>
        <dbReference type="ARBA" id="ARBA00023264"/>
    </source>
</evidence>
<dbReference type="SUPFAM" id="SSF69593">
    <property type="entry name" value="Glycerol-3-phosphate (1)-acyltransferase"/>
    <property type="match status" value="1"/>
</dbReference>
<keyword evidence="11" id="KW-1208">Phospholipid metabolism</keyword>
<keyword evidence="7" id="KW-1133">Transmembrane helix</keyword>
<evidence type="ECO:0000256" key="10">
    <source>
        <dbReference type="ARBA" id="ARBA00023209"/>
    </source>
</evidence>
<dbReference type="CDD" id="cd07991">
    <property type="entry name" value="LPLAT_LPCAT1-like"/>
    <property type="match status" value="1"/>
</dbReference>
<accession>A0AAE0BTV1</accession>
<keyword evidence="9" id="KW-0472">Membrane</keyword>
<reference evidence="14 15" key="1">
    <citation type="journal article" date="2015" name="Genome Biol. Evol.">
        <title>Comparative Genomics of a Bacterivorous Green Alga Reveals Evolutionary Causalities and Consequences of Phago-Mixotrophic Mode of Nutrition.</title>
        <authorList>
            <person name="Burns J.A."/>
            <person name="Paasch A."/>
            <person name="Narechania A."/>
            <person name="Kim E."/>
        </authorList>
    </citation>
    <scope>NUCLEOTIDE SEQUENCE [LARGE SCALE GENOMIC DNA]</scope>
    <source>
        <strain evidence="14 15">PLY_AMNH</strain>
    </source>
</reference>
<keyword evidence="6" id="KW-0812">Transmembrane</keyword>
<evidence type="ECO:0000256" key="3">
    <source>
        <dbReference type="ARBA" id="ARBA00008655"/>
    </source>
</evidence>
<dbReference type="EMBL" id="LGRX02033126">
    <property type="protein sequence ID" value="KAK3242743.1"/>
    <property type="molecule type" value="Genomic_DNA"/>
</dbReference>
<dbReference type="AlphaFoldDB" id="A0AAE0BTV1"/>
<keyword evidence="4" id="KW-0444">Lipid biosynthesis</keyword>
<keyword evidence="5" id="KW-0808">Transferase</keyword>
<feature type="domain" description="Phospholipid/glycerol acyltransferase" evidence="13">
    <location>
        <begin position="63"/>
        <end position="172"/>
    </location>
</feature>
<dbReference type="GO" id="GO:0016020">
    <property type="term" value="C:membrane"/>
    <property type="evidence" value="ECO:0007669"/>
    <property type="project" value="UniProtKB-SubCell"/>
</dbReference>
<sequence length="312" mass="35591">MLGYKRKFDEDGYVEPMGAWRGFCLRAVICPLSRLLLFVMGFHWIRVHGRGNIPANPAAQRGTLVVANHVSLADSFYLASLFMPSFVFKHDIAHLPLMGTAVMVTQGLAVDRANRMTGSVSSILTHRMDKGTYFPTAVFPEGTTTNERYLLKFRSGAFVAGKPVYPIVLRYPFRFKSPYYGSSSIFNAAHRILCQFHNSMEVTFLPQYFPNEAELKDPKLYAENVRQLMRSEMKYPPVFCTECSNQEYIDFHQEVEKRGCLPENALTEEDFEKYKNMEPFLLCPTHLARKHISSIAKEAEFSGTKVEHISIS</sequence>
<evidence type="ECO:0000313" key="14">
    <source>
        <dbReference type="EMBL" id="KAK3242743.1"/>
    </source>
</evidence>
<evidence type="ECO:0000256" key="2">
    <source>
        <dbReference type="ARBA" id="ARBA00005189"/>
    </source>
</evidence>
<evidence type="ECO:0000256" key="7">
    <source>
        <dbReference type="ARBA" id="ARBA00022989"/>
    </source>
</evidence>
<keyword evidence="8" id="KW-0443">Lipid metabolism</keyword>
<comment type="pathway">
    <text evidence="2">Lipid metabolism.</text>
</comment>
<proteinExistence type="inferred from homology"/>
<evidence type="ECO:0000259" key="13">
    <source>
        <dbReference type="SMART" id="SM00563"/>
    </source>
</evidence>
<evidence type="ECO:0000256" key="12">
    <source>
        <dbReference type="ARBA" id="ARBA00023315"/>
    </source>
</evidence>
<protein>
    <recommendedName>
        <fullName evidence="13">Phospholipid/glycerol acyltransferase domain-containing protein</fullName>
    </recommendedName>
</protein>
<evidence type="ECO:0000256" key="5">
    <source>
        <dbReference type="ARBA" id="ARBA00022679"/>
    </source>
</evidence>
<dbReference type="PANTHER" id="PTHR23063:SF52">
    <property type="entry name" value="LYSOPHOSPHATIDYLCHOLINE ACYLTRANSFERASE"/>
    <property type="match status" value="1"/>
</dbReference>
<dbReference type="GO" id="GO:0008654">
    <property type="term" value="P:phospholipid biosynthetic process"/>
    <property type="evidence" value="ECO:0007669"/>
    <property type="project" value="UniProtKB-KW"/>
</dbReference>
<evidence type="ECO:0000256" key="1">
    <source>
        <dbReference type="ARBA" id="ARBA00004370"/>
    </source>
</evidence>
<dbReference type="SMART" id="SM00563">
    <property type="entry name" value="PlsC"/>
    <property type="match status" value="1"/>
</dbReference>